<feature type="region of interest" description="Disordered" evidence="1">
    <location>
        <begin position="1"/>
        <end position="86"/>
    </location>
</feature>
<evidence type="ECO:0000313" key="2">
    <source>
        <dbReference type="Proteomes" id="UP000887540"/>
    </source>
</evidence>
<feature type="compositionally biased region" description="Basic residues" evidence="1">
    <location>
        <begin position="45"/>
        <end position="60"/>
    </location>
</feature>
<dbReference type="Proteomes" id="UP000887540">
    <property type="component" value="Unplaced"/>
</dbReference>
<keyword evidence="2" id="KW-1185">Reference proteome</keyword>
<feature type="compositionally biased region" description="Basic and acidic residues" evidence="1">
    <location>
        <begin position="70"/>
        <end position="86"/>
    </location>
</feature>
<accession>A0A914DG07</accession>
<protein>
    <submittedName>
        <fullName evidence="3">Uncharacterized protein</fullName>
    </submittedName>
</protein>
<name>A0A914DG07_9BILA</name>
<feature type="compositionally biased region" description="Basic and acidic residues" evidence="1">
    <location>
        <begin position="20"/>
        <end position="44"/>
    </location>
</feature>
<dbReference type="WBParaSite" id="ACRNAN_scaffold25835.g20032.t1">
    <property type="protein sequence ID" value="ACRNAN_scaffold25835.g20032.t1"/>
    <property type="gene ID" value="ACRNAN_scaffold25835.g20032"/>
</dbReference>
<evidence type="ECO:0000313" key="3">
    <source>
        <dbReference type="WBParaSite" id="ACRNAN_scaffold25835.g20032.t1"/>
    </source>
</evidence>
<dbReference type="AlphaFoldDB" id="A0A914DG07"/>
<reference evidence="3" key="1">
    <citation type="submission" date="2022-11" db="UniProtKB">
        <authorList>
            <consortium name="WormBaseParasite"/>
        </authorList>
    </citation>
    <scope>IDENTIFICATION</scope>
</reference>
<organism evidence="2 3">
    <name type="scientific">Acrobeloides nanus</name>
    <dbReference type="NCBI Taxonomy" id="290746"/>
    <lineage>
        <taxon>Eukaryota</taxon>
        <taxon>Metazoa</taxon>
        <taxon>Ecdysozoa</taxon>
        <taxon>Nematoda</taxon>
        <taxon>Chromadorea</taxon>
        <taxon>Rhabditida</taxon>
        <taxon>Tylenchina</taxon>
        <taxon>Cephalobomorpha</taxon>
        <taxon>Cephaloboidea</taxon>
        <taxon>Cephalobidae</taxon>
        <taxon>Acrobeloides</taxon>
    </lineage>
</organism>
<sequence length="368" mass="40662">PLGHSCRSPGIARSPWPSPRRREGDCGLRGLEDHEPLALDDHSQGRRSRHSRRRHAHRQRPREGPAPGRSPDEGARGRWRHREPPRLHRREGRVMASGFRYTGFDVEALVASIEAEYTPIILDELLGEFVDLGRQLVDRMHALILAAHTDTGRARAAQWPSLNAGRYDTGLMYDALDYDVTVTSDGIELEWGWTKQFEDYFLFQEWGTERIAAVGGRPMSFDGFDEQEYILSPELLGSLLGGQVWEIDVPNDVQLAAEGGVLLPYAVVHFGTPIRMREGSSILGEETQPHLMAFQVHVSAAAKAELAAASKVIIRRLTGAVPSETGDASAIKLVGGSTFGKRDDSGSLTRLTRVIFFEVVVGLSGEAI</sequence>
<evidence type="ECO:0000256" key="1">
    <source>
        <dbReference type="SAM" id="MobiDB-lite"/>
    </source>
</evidence>
<proteinExistence type="predicted"/>